<evidence type="ECO:0000313" key="2">
    <source>
        <dbReference type="EMBL" id="KAJ8890520.1"/>
    </source>
</evidence>
<proteinExistence type="predicted"/>
<evidence type="ECO:0000313" key="3">
    <source>
        <dbReference type="Proteomes" id="UP001159363"/>
    </source>
</evidence>
<protein>
    <submittedName>
        <fullName evidence="2">Uncharacterized protein</fullName>
    </submittedName>
</protein>
<gene>
    <name evidence="2" type="ORF">PR048_010029</name>
</gene>
<dbReference type="Proteomes" id="UP001159363">
    <property type="component" value="Chromosome 3"/>
</dbReference>
<feature type="region of interest" description="Disordered" evidence="1">
    <location>
        <begin position="46"/>
        <end position="96"/>
    </location>
</feature>
<evidence type="ECO:0000256" key="1">
    <source>
        <dbReference type="SAM" id="MobiDB-lite"/>
    </source>
</evidence>
<name>A0ABQ9I1K2_9NEOP</name>
<feature type="region of interest" description="Disordered" evidence="1">
    <location>
        <begin position="318"/>
        <end position="340"/>
    </location>
</feature>
<organism evidence="2 3">
    <name type="scientific">Dryococelus australis</name>
    <dbReference type="NCBI Taxonomy" id="614101"/>
    <lineage>
        <taxon>Eukaryota</taxon>
        <taxon>Metazoa</taxon>
        <taxon>Ecdysozoa</taxon>
        <taxon>Arthropoda</taxon>
        <taxon>Hexapoda</taxon>
        <taxon>Insecta</taxon>
        <taxon>Pterygota</taxon>
        <taxon>Neoptera</taxon>
        <taxon>Polyneoptera</taxon>
        <taxon>Phasmatodea</taxon>
        <taxon>Verophasmatodea</taxon>
        <taxon>Anareolatae</taxon>
        <taxon>Phasmatidae</taxon>
        <taxon>Eurycanthinae</taxon>
        <taxon>Dryococelus</taxon>
    </lineage>
</organism>
<sequence>MALCTSTTDHPSSLGTMIGGDLWLKISAYHFLECRCALPSPEGWSRPCRTAGAPREQPPRGRTPRPAAGTDTRACQQLRSASEAPPCGESHTPSRTRLEIEESVAGMKRFGRFFVIKDLRADEREVRRVCNIAGNERARETGDIRENPPTSVIVRHYSDMRKFGITVPVAGADLVQCAFLPLPQWQGRLVEADVSTDQHQADVVPDFSDGRQIFSEFHNILRTFSRKHIVAHHRISLDKIVYEIEWSQVYELSWVIIHVVSILYDVFCVVGHWILLCVRGQQGARAPNKGDAAGQEIEHRIVVAAVAKSVENPIVGPQKLSGSKVGREPNSGAAAGQGLEHPTSGVQLVRGLSTQLWGRRPGIESGFLNPRFCFPLCPEITLGECWDASVLKKQRLVPTRSCLPEQLAPSRMTSLLMRIRAFKYLGSTITEDLKCHQEVKTRIAVAKDAFNRKRRLLCGKLYKALRKRLGMCLVWSVALYGAETWTLRREEEKRLETFEM</sequence>
<accession>A0ABQ9I1K2</accession>
<reference evidence="2 3" key="1">
    <citation type="submission" date="2023-02" db="EMBL/GenBank/DDBJ databases">
        <title>LHISI_Scaffold_Assembly.</title>
        <authorList>
            <person name="Stuart O.P."/>
            <person name="Cleave R."/>
            <person name="Magrath M.J.L."/>
            <person name="Mikheyev A.S."/>
        </authorList>
    </citation>
    <scope>NUCLEOTIDE SEQUENCE [LARGE SCALE GENOMIC DNA]</scope>
    <source>
        <strain evidence="2">Daus_M_001</strain>
        <tissue evidence="2">Leg muscle</tissue>
    </source>
</reference>
<keyword evidence="3" id="KW-1185">Reference proteome</keyword>
<dbReference type="EMBL" id="JARBHB010000003">
    <property type="protein sequence ID" value="KAJ8890520.1"/>
    <property type="molecule type" value="Genomic_DNA"/>
</dbReference>
<comment type="caution">
    <text evidence="2">The sequence shown here is derived from an EMBL/GenBank/DDBJ whole genome shotgun (WGS) entry which is preliminary data.</text>
</comment>